<reference evidence="1" key="1">
    <citation type="submission" date="2014-11" db="EMBL/GenBank/DDBJ databases">
        <authorList>
            <person name="Amaro Gonzalez C."/>
        </authorList>
    </citation>
    <scope>NUCLEOTIDE SEQUENCE</scope>
</reference>
<organism evidence="1">
    <name type="scientific">Anguilla anguilla</name>
    <name type="common">European freshwater eel</name>
    <name type="synonym">Muraena anguilla</name>
    <dbReference type="NCBI Taxonomy" id="7936"/>
    <lineage>
        <taxon>Eukaryota</taxon>
        <taxon>Metazoa</taxon>
        <taxon>Chordata</taxon>
        <taxon>Craniata</taxon>
        <taxon>Vertebrata</taxon>
        <taxon>Euteleostomi</taxon>
        <taxon>Actinopterygii</taxon>
        <taxon>Neopterygii</taxon>
        <taxon>Teleostei</taxon>
        <taxon>Anguilliformes</taxon>
        <taxon>Anguillidae</taxon>
        <taxon>Anguilla</taxon>
    </lineage>
</organism>
<evidence type="ECO:0000313" key="1">
    <source>
        <dbReference type="EMBL" id="JAH95378.1"/>
    </source>
</evidence>
<reference evidence="1" key="2">
    <citation type="journal article" date="2015" name="Fish Shellfish Immunol.">
        <title>Early steps in the European eel (Anguilla anguilla)-Vibrio vulnificus interaction in the gills: Role of the RtxA13 toxin.</title>
        <authorList>
            <person name="Callol A."/>
            <person name="Pajuelo D."/>
            <person name="Ebbesson L."/>
            <person name="Teles M."/>
            <person name="MacKenzie S."/>
            <person name="Amaro C."/>
        </authorList>
    </citation>
    <scope>NUCLEOTIDE SEQUENCE</scope>
</reference>
<accession>A0A0E9X116</accession>
<sequence>MNLIFTTNGKRVFIFCLNESRVEQKLKCLHINFSSLTAVAVFSYL</sequence>
<name>A0A0E9X116_ANGAN</name>
<dbReference type="EMBL" id="GBXM01013199">
    <property type="protein sequence ID" value="JAH95378.1"/>
    <property type="molecule type" value="Transcribed_RNA"/>
</dbReference>
<protein>
    <submittedName>
        <fullName evidence="1">Uncharacterized protein</fullName>
    </submittedName>
</protein>
<dbReference type="AlphaFoldDB" id="A0A0E9X116"/>
<proteinExistence type="predicted"/>